<keyword evidence="5 7" id="KW-0472">Membrane</keyword>
<evidence type="ECO:0000256" key="1">
    <source>
        <dbReference type="ARBA" id="ARBA00004141"/>
    </source>
</evidence>
<feature type="transmembrane region" description="Helical" evidence="7">
    <location>
        <begin position="169"/>
        <end position="194"/>
    </location>
</feature>
<dbReference type="PROSITE" id="PS50850">
    <property type="entry name" value="MFS"/>
    <property type="match status" value="1"/>
</dbReference>
<evidence type="ECO:0000259" key="8">
    <source>
        <dbReference type="PROSITE" id="PS50850"/>
    </source>
</evidence>
<evidence type="ECO:0000256" key="2">
    <source>
        <dbReference type="ARBA" id="ARBA00022448"/>
    </source>
</evidence>
<feature type="transmembrane region" description="Helical" evidence="7">
    <location>
        <begin position="438"/>
        <end position="461"/>
    </location>
</feature>
<dbReference type="GO" id="GO:0140115">
    <property type="term" value="P:export across plasma membrane"/>
    <property type="evidence" value="ECO:0007669"/>
    <property type="project" value="UniProtKB-ARBA"/>
</dbReference>
<accession>S9PX60</accession>
<evidence type="ECO:0000313" key="9">
    <source>
        <dbReference type="EMBL" id="EPX73636.1"/>
    </source>
</evidence>
<feature type="transmembrane region" description="Helical" evidence="7">
    <location>
        <begin position="407"/>
        <end position="426"/>
    </location>
</feature>
<gene>
    <name evidence="9" type="ORF">SOCG_02854</name>
</gene>
<dbReference type="PANTHER" id="PTHR23502">
    <property type="entry name" value="MAJOR FACILITATOR SUPERFAMILY"/>
    <property type="match status" value="1"/>
</dbReference>
<keyword evidence="4 7" id="KW-1133">Transmembrane helix</keyword>
<dbReference type="CDD" id="cd17323">
    <property type="entry name" value="MFS_Tpo1_MDR_like"/>
    <property type="match status" value="1"/>
</dbReference>
<dbReference type="PROSITE" id="PS00216">
    <property type="entry name" value="SUGAR_TRANSPORT_1"/>
    <property type="match status" value="1"/>
</dbReference>
<dbReference type="Gene3D" id="1.20.1250.20">
    <property type="entry name" value="MFS general substrate transporter like domains"/>
    <property type="match status" value="1"/>
</dbReference>
<dbReference type="Pfam" id="PF07690">
    <property type="entry name" value="MFS_1"/>
    <property type="match status" value="1"/>
</dbReference>
<dbReference type="OMA" id="ADYHIWQ"/>
<evidence type="ECO:0000256" key="3">
    <source>
        <dbReference type="ARBA" id="ARBA00022692"/>
    </source>
</evidence>
<evidence type="ECO:0000256" key="6">
    <source>
        <dbReference type="SAM" id="MobiDB-lite"/>
    </source>
</evidence>
<name>S9PX60_SCHOY</name>
<dbReference type="GO" id="GO:0005886">
    <property type="term" value="C:plasma membrane"/>
    <property type="evidence" value="ECO:0007669"/>
    <property type="project" value="TreeGrafter"/>
</dbReference>
<reference evidence="9 10" key="1">
    <citation type="journal article" date="2011" name="Science">
        <title>Comparative functional genomics of the fission yeasts.</title>
        <authorList>
            <person name="Rhind N."/>
            <person name="Chen Z."/>
            <person name="Yassour M."/>
            <person name="Thompson D.A."/>
            <person name="Haas B.J."/>
            <person name="Habib N."/>
            <person name="Wapinski I."/>
            <person name="Roy S."/>
            <person name="Lin M.F."/>
            <person name="Heiman D.I."/>
            <person name="Young S.K."/>
            <person name="Furuya K."/>
            <person name="Guo Y."/>
            <person name="Pidoux A."/>
            <person name="Chen H.M."/>
            <person name="Robbertse B."/>
            <person name="Goldberg J.M."/>
            <person name="Aoki K."/>
            <person name="Bayne E.H."/>
            <person name="Berlin A.M."/>
            <person name="Desjardins C.A."/>
            <person name="Dobbs E."/>
            <person name="Dukaj L."/>
            <person name="Fan L."/>
            <person name="FitzGerald M.G."/>
            <person name="French C."/>
            <person name="Gujja S."/>
            <person name="Hansen K."/>
            <person name="Keifenheim D."/>
            <person name="Levin J.Z."/>
            <person name="Mosher R.A."/>
            <person name="Mueller C.A."/>
            <person name="Pfiffner J."/>
            <person name="Priest M."/>
            <person name="Russ C."/>
            <person name="Smialowska A."/>
            <person name="Swoboda P."/>
            <person name="Sykes S.M."/>
            <person name="Vaughn M."/>
            <person name="Vengrova S."/>
            <person name="Yoder R."/>
            <person name="Zeng Q."/>
            <person name="Allshire R."/>
            <person name="Baulcombe D."/>
            <person name="Birren B.W."/>
            <person name="Brown W."/>
            <person name="Ekwall K."/>
            <person name="Kellis M."/>
            <person name="Leatherwood J."/>
            <person name="Levin H."/>
            <person name="Margalit H."/>
            <person name="Martienssen R."/>
            <person name="Nieduszynski C.A."/>
            <person name="Spatafora J.W."/>
            <person name="Friedman N."/>
            <person name="Dalgaard J.Z."/>
            <person name="Baumann P."/>
            <person name="Niki H."/>
            <person name="Regev A."/>
            <person name="Nusbaum C."/>
        </authorList>
    </citation>
    <scope>NUCLEOTIDE SEQUENCE [LARGE SCALE GENOMIC DNA]</scope>
    <source>
        <strain evidence="10">yFS286</strain>
    </source>
</reference>
<feature type="transmembrane region" description="Helical" evidence="7">
    <location>
        <begin position="116"/>
        <end position="136"/>
    </location>
</feature>
<feature type="transmembrane region" description="Helical" evidence="7">
    <location>
        <begin position="304"/>
        <end position="327"/>
    </location>
</feature>
<feature type="transmembrane region" description="Helical" evidence="7">
    <location>
        <begin position="473"/>
        <end position="497"/>
    </location>
</feature>
<feature type="transmembrane region" description="Helical" evidence="7">
    <location>
        <begin position="233"/>
        <end position="251"/>
    </location>
</feature>
<evidence type="ECO:0000313" key="10">
    <source>
        <dbReference type="Proteomes" id="UP000016088"/>
    </source>
</evidence>
<dbReference type="InterPro" id="IPR005829">
    <property type="entry name" value="Sugar_transporter_CS"/>
</dbReference>
<protein>
    <submittedName>
        <fullName evidence="9">Membrane transporter</fullName>
    </submittedName>
</protein>
<feature type="domain" description="Major facilitator superfamily (MFS) profile" evidence="8">
    <location>
        <begin position="75"/>
        <end position="501"/>
    </location>
</feature>
<dbReference type="InterPro" id="IPR036259">
    <property type="entry name" value="MFS_trans_sf"/>
</dbReference>
<feature type="transmembrane region" description="Helical" evidence="7">
    <location>
        <begin position="76"/>
        <end position="96"/>
    </location>
</feature>
<keyword evidence="10" id="KW-1185">Reference proteome</keyword>
<feature type="transmembrane region" description="Helical" evidence="7">
    <location>
        <begin position="379"/>
        <end position="401"/>
    </location>
</feature>
<feature type="transmembrane region" description="Helical" evidence="7">
    <location>
        <begin position="339"/>
        <end position="358"/>
    </location>
</feature>
<evidence type="ECO:0000256" key="5">
    <source>
        <dbReference type="ARBA" id="ARBA00023136"/>
    </source>
</evidence>
<dbReference type="InterPro" id="IPR020846">
    <property type="entry name" value="MFS_dom"/>
</dbReference>
<dbReference type="eggNOG" id="KOG0255">
    <property type="taxonomic scope" value="Eukaryota"/>
</dbReference>
<evidence type="ECO:0000256" key="7">
    <source>
        <dbReference type="SAM" id="Phobius"/>
    </source>
</evidence>
<comment type="subcellular location">
    <subcellularLocation>
        <location evidence="1">Membrane</location>
        <topology evidence="1">Multi-pass membrane protein</topology>
    </subcellularLocation>
</comment>
<sequence length="517" mass="58023">MLSDERSDSLKKEDSVTESEDSLSIPSVIRLSSAKSDDLNSYRSKSSSGYDHLLEEIEITSNHPAHPQNWATWKKALLIVLSTSLQAYVFWTPNFYSGVSSKVSEEWNLSSQTSLLGQSMFLLGIALGPLVLGPLSDLVGRKFVYIGSLLVYICFNISCALAINYPQLVISMFILGAVGSTTLANVAGGVADLLRSEHSNWGMYMFIFMCSVSSIGSPMGTAVSENPKLGWRWLYWINVIVGGFFLLVLAFSPETLPVIVVEQYEARRNNKPISMFPRLTFKALFKNTYFILSMALKIFLTEPIVTSLGVYNGFINGLLYFFLQAIWPVYSDIYKMSDIAASSTYLAAIPACIILLWLEPLQSWLYRRDKRNNRKSRPEARFIMTIALVWGFPIGIFLFAFSTKPTIHYIVSLIALTMFNIADYHIWQAMLLYITDSYPSVSASAVAAFELPSNLGGTIFVHLSALMFSRMNIHWATAVVGFVSLPLIALIYILYYFGNRIRSRSKLATRHFIQLDS</sequence>
<dbReference type="VEuPathDB" id="FungiDB:SOCG_02854"/>
<dbReference type="GO" id="GO:0022857">
    <property type="term" value="F:transmembrane transporter activity"/>
    <property type="evidence" value="ECO:0007669"/>
    <property type="project" value="InterPro"/>
</dbReference>
<dbReference type="HOGENOM" id="CLU_008455_11_5_1"/>
<dbReference type="SUPFAM" id="SSF103473">
    <property type="entry name" value="MFS general substrate transporter"/>
    <property type="match status" value="1"/>
</dbReference>
<feature type="region of interest" description="Disordered" evidence="6">
    <location>
        <begin position="1"/>
        <end position="24"/>
    </location>
</feature>
<keyword evidence="2" id="KW-0813">Transport</keyword>
<organism evidence="9 10">
    <name type="scientific">Schizosaccharomyces octosporus (strain yFS286)</name>
    <name type="common">Fission yeast</name>
    <name type="synonym">Octosporomyces octosporus</name>
    <dbReference type="NCBI Taxonomy" id="483514"/>
    <lineage>
        <taxon>Eukaryota</taxon>
        <taxon>Fungi</taxon>
        <taxon>Dikarya</taxon>
        <taxon>Ascomycota</taxon>
        <taxon>Taphrinomycotina</taxon>
        <taxon>Schizosaccharomycetes</taxon>
        <taxon>Schizosaccharomycetales</taxon>
        <taxon>Schizosaccharomycetaceae</taxon>
        <taxon>Schizosaccharomyces</taxon>
    </lineage>
</organism>
<dbReference type="AlphaFoldDB" id="S9PX60"/>
<keyword evidence="3 7" id="KW-0812">Transmembrane</keyword>
<feature type="transmembrane region" description="Helical" evidence="7">
    <location>
        <begin position="143"/>
        <end position="163"/>
    </location>
</feature>
<dbReference type="EMBL" id="KE503206">
    <property type="protein sequence ID" value="EPX73636.1"/>
    <property type="molecule type" value="Genomic_DNA"/>
</dbReference>
<feature type="transmembrane region" description="Helical" evidence="7">
    <location>
        <begin position="201"/>
        <end position="221"/>
    </location>
</feature>
<dbReference type="RefSeq" id="XP_013016798.1">
    <property type="nucleotide sequence ID" value="XM_013161344.1"/>
</dbReference>
<dbReference type="Proteomes" id="UP000016088">
    <property type="component" value="Unassembled WGS sequence"/>
</dbReference>
<dbReference type="GO" id="GO:0042908">
    <property type="term" value="P:xenobiotic transport"/>
    <property type="evidence" value="ECO:0007669"/>
    <property type="project" value="UniProtKB-ARBA"/>
</dbReference>
<evidence type="ECO:0000256" key="4">
    <source>
        <dbReference type="ARBA" id="ARBA00022989"/>
    </source>
</evidence>
<proteinExistence type="predicted"/>
<feature type="compositionally biased region" description="Basic and acidic residues" evidence="6">
    <location>
        <begin position="1"/>
        <end position="15"/>
    </location>
</feature>
<dbReference type="OrthoDB" id="6770063at2759"/>
<dbReference type="PANTHER" id="PTHR23502:SF183">
    <property type="match status" value="1"/>
</dbReference>
<dbReference type="InterPro" id="IPR011701">
    <property type="entry name" value="MFS"/>
</dbReference>
<dbReference type="GeneID" id="25031828"/>